<comment type="caution">
    <text evidence="8">The sequence shown here is derived from an EMBL/GenBank/DDBJ whole genome shotgun (WGS) entry which is preliminary data.</text>
</comment>
<evidence type="ECO:0000256" key="5">
    <source>
        <dbReference type="SAM" id="MobiDB-lite"/>
    </source>
</evidence>
<evidence type="ECO:0000259" key="7">
    <source>
        <dbReference type="Pfam" id="PF20649"/>
    </source>
</evidence>
<dbReference type="InterPro" id="IPR049176">
    <property type="entry name" value="COG5_N"/>
</dbReference>
<protein>
    <recommendedName>
        <fullName evidence="2">Conserved oligomeric Golgi complex subunit 5</fullName>
    </recommendedName>
</protein>
<keyword evidence="9" id="KW-1185">Reference proteome</keyword>
<proteinExistence type="predicted"/>
<sequence length="861" mass="95559">MSSTALQRSGSALTRRASGPSSPMNRIQSLSRGAYQTQHHRTHDRAEGEASALESADAAFNEFSKDDVFCKFLADNFDVTRFVSDALRSGSAASCSEKLDEGIRLMDRQLRNEVYLRHDELLHLLTSLKDTENSVSLMKGGAQSLLACIQRVRLEIAEPYQDIRAKTRQLSALHSTMELLRSVIKALRQMKRLREVMGSDVTRLDLAKAAQLYSEVETLRKEGGLSGLELIDTQIPWFTETGNRIKSEAMKVLENGMEALNQAEVGSALQVYYNMGELKSTVEGMLNKYKTQAIKCIGNALDMKAISASAGSSLGPGGVQRSGTPQLGGSSKARESLWQRMGPCMDQLHVIVVAVWHLQRVLSKKRDPLSHAGFLEEVIQTGDQLLTERVWEGLVKAFTSQMRSSFTASSFVKETFVSGYPKLLSMITNLLERLARDTEVKGVLPAIKDQDREQLLAALEPFQTAYLTQCLNRLSELVNGMFPFGIRGSIPSQDQISRLISRIQEEIEAVKLDERLALLVLREIGKILQLLAEKFEYQIATGPESRQVIGAATPMQVKNFSVCLQLQEVYSRINTMLSSMPPSAADVLSPSLGAINGVASDSITQLFQAMVERLEHIILQIHDQNFGADGADTGIDDRSSKYMEELQKAISHYRAEFLSKLLPANSVAATSLKGDSICAYLTRRIASRVLIFFVRHAALVRPLSESGKLRMARDMAELELAVGQNLFPVEQLGAPYRALRAFRPLIFLETTQLGSSPLLQELPPSVVLHHLYSRAPAALESPMKSTKLTPTQYSLWLDAQTEEQIWKGIKATLDEYASKVRTRGDKEFSPGRGHEESFRVDEGDIFVQIDGTFCKFLKGTD</sequence>
<reference evidence="8" key="1">
    <citation type="submission" date="2021-01" db="EMBL/GenBank/DDBJ databases">
        <title>Adiantum capillus-veneris genome.</title>
        <authorList>
            <person name="Fang Y."/>
            <person name="Liao Q."/>
        </authorList>
    </citation>
    <scope>NUCLEOTIDE SEQUENCE</scope>
    <source>
        <strain evidence="8">H3</strain>
        <tissue evidence="8">Leaf</tissue>
    </source>
</reference>
<dbReference type="AlphaFoldDB" id="A0A9D4V6X4"/>
<feature type="compositionally biased region" description="Polar residues" evidence="5">
    <location>
        <begin position="19"/>
        <end position="37"/>
    </location>
</feature>
<dbReference type="Pfam" id="PF10392">
    <property type="entry name" value="COG5_N"/>
    <property type="match status" value="1"/>
</dbReference>
<evidence type="ECO:0000256" key="3">
    <source>
        <dbReference type="ARBA" id="ARBA00023034"/>
    </source>
</evidence>
<dbReference type="OrthoDB" id="18786at2759"/>
<dbReference type="InterPro" id="IPR048485">
    <property type="entry name" value="COG5_helical"/>
</dbReference>
<evidence type="ECO:0000256" key="2">
    <source>
        <dbReference type="ARBA" id="ARBA00020974"/>
    </source>
</evidence>
<comment type="subcellular location">
    <subcellularLocation>
        <location evidence="1">Golgi apparatus membrane</location>
        <topology evidence="1">Peripheral membrane protein</topology>
    </subcellularLocation>
</comment>
<dbReference type="PANTHER" id="PTHR13228">
    <property type="entry name" value="CONSERVED OLIGOMERIC GOLGI COMPLEX COMPONENT 5"/>
    <property type="match status" value="1"/>
</dbReference>
<evidence type="ECO:0000259" key="6">
    <source>
        <dbReference type="Pfam" id="PF10392"/>
    </source>
</evidence>
<dbReference type="PANTHER" id="PTHR13228:SF3">
    <property type="entry name" value="CONSERVED OLIGOMERIC GOLGI COMPLEX SUBUNIT 5"/>
    <property type="match status" value="1"/>
</dbReference>
<dbReference type="Proteomes" id="UP000886520">
    <property type="component" value="Chromosome 4"/>
</dbReference>
<accession>A0A9D4V6X4</accession>
<dbReference type="GO" id="GO:0006891">
    <property type="term" value="P:intra-Golgi vesicle-mediated transport"/>
    <property type="evidence" value="ECO:0007669"/>
    <property type="project" value="InterPro"/>
</dbReference>
<name>A0A9D4V6X4_ADICA</name>
<feature type="domain" description="Conserved oligomeric Golgi complex subunit 5 N-terminal" evidence="6">
    <location>
        <begin position="71"/>
        <end position="193"/>
    </location>
</feature>
<evidence type="ECO:0000313" key="8">
    <source>
        <dbReference type="EMBL" id="KAI5080940.1"/>
    </source>
</evidence>
<dbReference type="GO" id="GO:0000139">
    <property type="term" value="C:Golgi membrane"/>
    <property type="evidence" value="ECO:0007669"/>
    <property type="project" value="UniProtKB-SubCell"/>
</dbReference>
<dbReference type="GO" id="GO:0017119">
    <property type="term" value="C:Golgi transport complex"/>
    <property type="evidence" value="ECO:0007669"/>
    <property type="project" value="InterPro"/>
</dbReference>
<keyword evidence="4" id="KW-0472">Membrane</keyword>
<feature type="region of interest" description="Disordered" evidence="5">
    <location>
        <begin position="1"/>
        <end position="50"/>
    </location>
</feature>
<feature type="domain" description="Conserved oligomeric Golgi complex subunit 5 helical" evidence="7">
    <location>
        <begin position="225"/>
        <end position="430"/>
    </location>
</feature>
<evidence type="ECO:0000256" key="1">
    <source>
        <dbReference type="ARBA" id="ARBA00004395"/>
    </source>
</evidence>
<dbReference type="EMBL" id="JABFUD020000004">
    <property type="protein sequence ID" value="KAI5080940.1"/>
    <property type="molecule type" value="Genomic_DNA"/>
</dbReference>
<feature type="compositionally biased region" description="Polar residues" evidence="5">
    <location>
        <begin position="1"/>
        <end position="12"/>
    </location>
</feature>
<gene>
    <name evidence="8" type="ORF">GOP47_0004123</name>
</gene>
<evidence type="ECO:0000313" key="9">
    <source>
        <dbReference type="Proteomes" id="UP000886520"/>
    </source>
</evidence>
<feature type="region of interest" description="Disordered" evidence="5">
    <location>
        <begin position="311"/>
        <end position="331"/>
    </location>
</feature>
<organism evidence="8 9">
    <name type="scientific">Adiantum capillus-veneris</name>
    <name type="common">Maidenhair fern</name>
    <dbReference type="NCBI Taxonomy" id="13818"/>
    <lineage>
        <taxon>Eukaryota</taxon>
        <taxon>Viridiplantae</taxon>
        <taxon>Streptophyta</taxon>
        <taxon>Embryophyta</taxon>
        <taxon>Tracheophyta</taxon>
        <taxon>Polypodiopsida</taxon>
        <taxon>Polypodiidae</taxon>
        <taxon>Polypodiales</taxon>
        <taxon>Pteridineae</taxon>
        <taxon>Pteridaceae</taxon>
        <taxon>Vittarioideae</taxon>
        <taxon>Adiantum</taxon>
    </lineage>
</organism>
<keyword evidence="3" id="KW-0333">Golgi apparatus</keyword>
<dbReference type="InterPro" id="IPR019465">
    <property type="entry name" value="Cog5"/>
</dbReference>
<dbReference type="Pfam" id="PF20649">
    <property type="entry name" value="COG5_C"/>
    <property type="match status" value="1"/>
</dbReference>
<evidence type="ECO:0000256" key="4">
    <source>
        <dbReference type="ARBA" id="ARBA00023136"/>
    </source>
</evidence>